<evidence type="ECO:0000313" key="3">
    <source>
        <dbReference type="EMBL" id="KAK6541065.1"/>
    </source>
</evidence>
<evidence type="ECO:0000256" key="1">
    <source>
        <dbReference type="ARBA" id="ARBA00022737"/>
    </source>
</evidence>
<dbReference type="Proteomes" id="UP001365542">
    <property type="component" value="Unassembled WGS sequence"/>
</dbReference>
<dbReference type="PANTHER" id="PTHR46082:SF11">
    <property type="entry name" value="AAA+ ATPASE DOMAIN-CONTAINING PROTEIN-RELATED"/>
    <property type="match status" value="1"/>
</dbReference>
<gene>
    <name evidence="3" type="ORF">TWF694_008442</name>
</gene>
<keyword evidence="1" id="KW-0677">Repeat</keyword>
<dbReference type="SUPFAM" id="SSF53167">
    <property type="entry name" value="Purine and uridine phosphorylases"/>
    <property type="match status" value="1"/>
</dbReference>
<dbReference type="Pfam" id="PF24883">
    <property type="entry name" value="NPHP3_N"/>
    <property type="match status" value="1"/>
</dbReference>
<evidence type="ECO:0000259" key="2">
    <source>
        <dbReference type="Pfam" id="PF24883"/>
    </source>
</evidence>
<dbReference type="InterPro" id="IPR027417">
    <property type="entry name" value="P-loop_NTPase"/>
</dbReference>
<proteinExistence type="predicted"/>
<dbReference type="InterPro" id="IPR053137">
    <property type="entry name" value="NLR-like"/>
</dbReference>
<dbReference type="InterPro" id="IPR056884">
    <property type="entry name" value="NPHP3-like_N"/>
</dbReference>
<protein>
    <recommendedName>
        <fullName evidence="2">Nephrocystin 3-like N-terminal domain-containing protein</fullName>
    </recommendedName>
</protein>
<keyword evidence="4" id="KW-1185">Reference proteome</keyword>
<dbReference type="SUPFAM" id="SSF52540">
    <property type="entry name" value="P-loop containing nucleoside triphosphate hydrolases"/>
    <property type="match status" value="1"/>
</dbReference>
<feature type="domain" description="Nephrocystin 3-like N-terminal" evidence="2">
    <location>
        <begin position="369"/>
        <end position="530"/>
    </location>
</feature>
<organism evidence="3 4">
    <name type="scientific">Orbilia ellipsospora</name>
    <dbReference type="NCBI Taxonomy" id="2528407"/>
    <lineage>
        <taxon>Eukaryota</taxon>
        <taxon>Fungi</taxon>
        <taxon>Dikarya</taxon>
        <taxon>Ascomycota</taxon>
        <taxon>Pezizomycotina</taxon>
        <taxon>Orbiliomycetes</taxon>
        <taxon>Orbiliales</taxon>
        <taxon>Orbiliaceae</taxon>
        <taxon>Orbilia</taxon>
    </lineage>
</organism>
<comment type="caution">
    <text evidence="3">The sequence shown here is derived from an EMBL/GenBank/DDBJ whole genome shotgun (WGS) entry which is preliminary data.</text>
</comment>
<evidence type="ECO:0000313" key="4">
    <source>
        <dbReference type="Proteomes" id="UP001365542"/>
    </source>
</evidence>
<reference evidence="3 4" key="1">
    <citation type="submission" date="2019-10" db="EMBL/GenBank/DDBJ databases">
        <authorList>
            <person name="Palmer J.M."/>
        </authorList>
    </citation>
    <scope>NUCLEOTIDE SEQUENCE [LARGE SCALE GENOMIC DNA]</scope>
    <source>
        <strain evidence="3 4">TWF694</strain>
    </source>
</reference>
<dbReference type="GO" id="GO:0003824">
    <property type="term" value="F:catalytic activity"/>
    <property type="evidence" value="ECO:0007669"/>
    <property type="project" value="InterPro"/>
</dbReference>
<dbReference type="EMBL" id="JAVHJO010000004">
    <property type="protein sequence ID" value="KAK6541065.1"/>
    <property type="molecule type" value="Genomic_DNA"/>
</dbReference>
<accession>A0AAV9XH20</accession>
<dbReference type="Gene3D" id="3.40.50.1580">
    <property type="entry name" value="Nucleoside phosphorylase domain"/>
    <property type="match status" value="1"/>
</dbReference>
<dbReference type="InterPro" id="IPR035994">
    <property type="entry name" value="Nucleoside_phosphorylase_sf"/>
</dbReference>
<dbReference type="AlphaFoldDB" id="A0AAV9XH20"/>
<sequence>MSRQLEREDYTIGWICALPLERSAAVAVLDKQHPPLPQDKEDNNAYTFGEIGDYNIVIACLRSGVYGVTSAAIVVTNLCRSFPSITVGLTVGIGGGAPALPHCDIRLGDVVISEPIAGNGGVLQYDFGKTVREGEFIQTGVLNKPPELLLTALSKLKSDYLLYPDKTFNNIVTDLLGRCTNDSSSEGTCSISQTFGRPPTCSDRLFEADYEHSAGDASCDLCDPSKAVARPLRAANKQSYAHYGLIASGNQVMKDGITRDKLSQKNGVLCFEMEAAGVMDKLPSLVVRGICDYSDSHKHKIWQPYAALAAAAFAKDLILRLPLIAKHEARQTQRYKIELPVAEGAEFGSYEDQHEPTCLLGTRTDLLHRIAQWVENPQGKCMYWMYGMAGTGKSTISRTVARSLQAKGHLGASFFFKRSEADRSNGARFFTTIALQLADRFKSLRSSIHTAIEVDPRISKKSLKEQFDKLIFDPLSKLNFGSQTSKLVLVVLVDALDECEAKNDVQIIIHLLARLKDIQGVNMRVFVTSRLDLPILPTFKRLLKGTYEDLVLHEVPKIDIEHDITLFLKYEFSMIAKDHNLPSDWPGDENRRH</sequence>
<dbReference type="PANTHER" id="PTHR46082">
    <property type="entry name" value="ATP/GTP-BINDING PROTEIN-RELATED"/>
    <property type="match status" value="1"/>
</dbReference>
<dbReference type="Gene3D" id="3.40.50.300">
    <property type="entry name" value="P-loop containing nucleotide triphosphate hydrolases"/>
    <property type="match status" value="1"/>
</dbReference>
<dbReference type="GO" id="GO:0009116">
    <property type="term" value="P:nucleoside metabolic process"/>
    <property type="evidence" value="ECO:0007669"/>
    <property type="project" value="InterPro"/>
</dbReference>
<name>A0AAV9XH20_9PEZI</name>